<dbReference type="InterPro" id="IPR006143">
    <property type="entry name" value="RND_pump_MFP"/>
</dbReference>
<name>A0ABS9QS88_9GAMM</name>
<keyword evidence="4" id="KW-1133">Transmembrane helix</keyword>
<evidence type="ECO:0000313" key="8">
    <source>
        <dbReference type="Proteomes" id="UP000829384"/>
    </source>
</evidence>
<evidence type="ECO:0000313" key="7">
    <source>
        <dbReference type="EMBL" id="MCG9963198.1"/>
    </source>
</evidence>
<sequence>MFKQRVTKQARSACDISFTSHHSHFSKAPLFAPLPFLWVSLLAFTAFSTLAADKVDIIPVTVEAVKEASFADVVKEVGKINAIDSAILSFNASEKISAIHFSNGDKVTKGQVIAEQDNTKAKADLDKAKSTLALAKTKLERIEDLLIKEPFALAKQDVDELRENVNLADADLRQKQATMNDYLIKAPFDGQLTSFSQSIGSQIAAGTALVTLYSLNPVEVRYAISQNDFGKAQKGQGVNVAVEAYANKVFKGTVNYVAPAVDESSGRVEVHAALDNPEFKLAPGMFANIKQFYSQGVACLVVPQNSIIANNDERFVWLVRGNHAVKQVIKLAQNTNDGYTVVTEGLAKGDLVVKTGMQNLKSDSQINVIYDKSTQDKPVTSNAGASTDSSSAPSTDSTSSPSTDSSSAPNTDSSSAPNTDQSSSPNSAPNAKGAQ</sequence>
<dbReference type="PANTHER" id="PTHR30469:SF11">
    <property type="entry name" value="BLL4320 PROTEIN"/>
    <property type="match status" value="1"/>
</dbReference>
<reference evidence="7 8" key="1">
    <citation type="submission" date="2020-08" db="EMBL/GenBank/DDBJ databases">
        <title>Whole genome sequence of Shewanella sp strain PS-2.</title>
        <authorList>
            <person name="Das S.K."/>
        </authorList>
    </citation>
    <scope>NUCLEOTIDE SEQUENCE [LARGE SCALE GENOMIC DNA]</scope>
    <source>
        <strain evidence="7 8">PS-2</strain>
    </source>
</reference>
<gene>
    <name evidence="7" type="ORF">H9J30_04545</name>
</gene>
<comment type="caution">
    <text evidence="7">The sequence shown here is derived from an EMBL/GenBank/DDBJ whole genome shotgun (WGS) entry which is preliminary data.</text>
</comment>
<dbReference type="Proteomes" id="UP000829384">
    <property type="component" value="Unassembled WGS sequence"/>
</dbReference>
<dbReference type="PANTHER" id="PTHR30469">
    <property type="entry name" value="MULTIDRUG RESISTANCE PROTEIN MDTA"/>
    <property type="match status" value="1"/>
</dbReference>
<dbReference type="Gene3D" id="1.10.287.470">
    <property type="entry name" value="Helix hairpin bin"/>
    <property type="match status" value="1"/>
</dbReference>
<dbReference type="Gene3D" id="2.40.420.20">
    <property type="match status" value="1"/>
</dbReference>
<dbReference type="RefSeq" id="WP_240129920.1">
    <property type="nucleotide sequence ID" value="NZ_JACSDI010000001.1"/>
</dbReference>
<dbReference type="Gene3D" id="2.40.30.170">
    <property type="match status" value="1"/>
</dbReference>
<dbReference type="NCBIfam" id="TIGR01730">
    <property type="entry name" value="RND_mfp"/>
    <property type="match status" value="1"/>
</dbReference>
<comment type="similarity">
    <text evidence="1">Belongs to the membrane fusion protein (MFP) (TC 8.A.1) family.</text>
</comment>
<feature type="transmembrane region" description="Helical" evidence="4">
    <location>
        <begin position="30"/>
        <end position="52"/>
    </location>
</feature>
<proteinExistence type="inferred from homology"/>
<keyword evidence="2" id="KW-0175">Coiled coil</keyword>
<evidence type="ECO:0000256" key="4">
    <source>
        <dbReference type="SAM" id="Phobius"/>
    </source>
</evidence>
<accession>A0ABS9QS88</accession>
<evidence type="ECO:0000256" key="1">
    <source>
        <dbReference type="ARBA" id="ARBA00009477"/>
    </source>
</evidence>
<feature type="compositionally biased region" description="Low complexity" evidence="3">
    <location>
        <begin position="385"/>
        <end position="418"/>
    </location>
</feature>
<feature type="domain" description="Multidrug resistance protein MdtA-like alpha-helical hairpin" evidence="5">
    <location>
        <begin position="119"/>
        <end position="179"/>
    </location>
</feature>
<keyword evidence="8" id="KW-1185">Reference proteome</keyword>
<keyword evidence="4" id="KW-0812">Transmembrane</keyword>
<organism evidence="7 8">
    <name type="scientific">Shewanella cutis</name>
    <dbReference type="NCBI Taxonomy" id="2766780"/>
    <lineage>
        <taxon>Bacteria</taxon>
        <taxon>Pseudomonadati</taxon>
        <taxon>Pseudomonadota</taxon>
        <taxon>Gammaproteobacteria</taxon>
        <taxon>Alteromonadales</taxon>
        <taxon>Shewanellaceae</taxon>
        <taxon>Shewanella</taxon>
    </lineage>
</organism>
<evidence type="ECO:0000259" key="5">
    <source>
        <dbReference type="Pfam" id="PF25876"/>
    </source>
</evidence>
<feature type="coiled-coil region" evidence="2">
    <location>
        <begin position="118"/>
        <end position="178"/>
    </location>
</feature>
<evidence type="ECO:0000259" key="6">
    <source>
        <dbReference type="Pfam" id="PF25954"/>
    </source>
</evidence>
<feature type="compositionally biased region" description="Polar residues" evidence="3">
    <location>
        <begin position="419"/>
        <end position="429"/>
    </location>
</feature>
<dbReference type="Pfam" id="PF25876">
    <property type="entry name" value="HH_MFP_RND"/>
    <property type="match status" value="1"/>
</dbReference>
<keyword evidence="4" id="KW-0472">Membrane</keyword>
<evidence type="ECO:0000256" key="3">
    <source>
        <dbReference type="SAM" id="MobiDB-lite"/>
    </source>
</evidence>
<dbReference type="Pfam" id="PF25954">
    <property type="entry name" value="Beta-barrel_RND_2"/>
    <property type="match status" value="1"/>
</dbReference>
<dbReference type="InterPro" id="IPR058624">
    <property type="entry name" value="MdtA-like_HH"/>
</dbReference>
<protein>
    <submittedName>
        <fullName evidence="7">Efflux RND transporter periplasmic adaptor subunit</fullName>
    </submittedName>
</protein>
<dbReference type="Gene3D" id="2.40.50.100">
    <property type="match status" value="1"/>
</dbReference>
<feature type="domain" description="CusB-like beta-barrel" evidence="6">
    <location>
        <begin position="220"/>
        <end position="290"/>
    </location>
</feature>
<dbReference type="EMBL" id="JACSDI010000001">
    <property type="protein sequence ID" value="MCG9963198.1"/>
    <property type="molecule type" value="Genomic_DNA"/>
</dbReference>
<evidence type="ECO:0000256" key="2">
    <source>
        <dbReference type="SAM" id="Coils"/>
    </source>
</evidence>
<dbReference type="InterPro" id="IPR058792">
    <property type="entry name" value="Beta-barrel_RND_2"/>
</dbReference>
<dbReference type="SUPFAM" id="SSF111369">
    <property type="entry name" value="HlyD-like secretion proteins"/>
    <property type="match status" value="1"/>
</dbReference>
<feature type="region of interest" description="Disordered" evidence="3">
    <location>
        <begin position="376"/>
        <end position="435"/>
    </location>
</feature>